<organism evidence="2 3">
    <name type="scientific">OM182 bacterium BACL3 MAG-120920-bin41</name>
    <dbReference type="NCBI Taxonomy" id="1655580"/>
    <lineage>
        <taxon>Bacteria</taxon>
        <taxon>Pseudomonadati</taxon>
        <taxon>Pseudomonadota</taxon>
        <taxon>Gammaproteobacteria</taxon>
        <taxon>OMG group</taxon>
        <taxon>OM182 clade</taxon>
    </lineage>
</organism>
<keyword evidence="1" id="KW-0812">Transmembrane</keyword>
<feature type="transmembrane region" description="Helical" evidence="1">
    <location>
        <begin position="17"/>
        <end position="40"/>
    </location>
</feature>
<dbReference type="AlphaFoldDB" id="A0A0R2SVT9"/>
<dbReference type="EMBL" id="LIBE01000410">
    <property type="protein sequence ID" value="KRO79097.1"/>
    <property type="molecule type" value="Genomic_DNA"/>
</dbReference>
<reference evidence="2 3" key="1">
    <citation type="submission" date="2015-10" db="EMBL/GenBank/DDBJ databases">
        <title>Metagenome-Assembled Genomes uncover a global brackish microbiome.</title>
        <authorList>
            <person name="Hugerth L.W."/>
            <person name="Larsson J."/>
            <person name="Alneberg J."/>
            <person name="Lindh M.V."/>
            <person name="Legrand C."/>
            <person name="Pinhassi J."/>
            <person name="Andersson A.F."/>
        </authorList>
    </citation>
    <scope>NUCLEOTIDE SEQUENCE [LARGE SCALE GENOMIC DNA]</scope>
    <source>
        <strain evidence="2">BACL4 MAG-120920-bin41</strain>
    </source>
</reference>
<keyword evidence="1" id="KW-1133">Transmembrane helix</keyword>
<evidence type="ECO:0000313" key="2">
    <source>
        <dbReference type="EMBL" id="KRO79097.1"/>
    </source>
</evidence>
<feature type="transmembrane region" description="Helical" evidence="1">
    <location>
        <begin position="47"/>
        <end position="67"/>
    </location>
</feature>
<protein>
    <submittedName>
        <fullName evidence="2">Uncharacterized protein</fullName>
    </submittedName>
</protein>
<proteinExistence type="predicted"/>
<name>A0A0R2SVT9_9GAMM</name>
<evidence type="ECO:0000256" key="1">
    <source>
        <dbReference type="SAM" id="Phobius"/>
    </source>
</evidence>
<keyword evidence="1" id="KW-0472">Membrane</keyword>
<sequence length="77" mass="8792">FFLAQPWSLTHNSKPFMVYYFFAKLCAVIFYCGATFSGYFEQDTQQIALFITPCLFVVGLLSWIVGFDAAKRSDSIL</sequence>
<gene>
    <name evidence="2" type="ORF">ABR72_09825</name>
</gene>
<feature type="non-terminal residue" evidence="2">
    <location>
        <position position="1"/>
    </location>
</feature>
<evidence type="ECO:0000313" key="3">
    <source>
        <dbReference type="Proteomes" id="UP000051547"/>
    </source>
</evidence>
<comment type="caution">
    <text evidence="2">The sequence shown here is derived from an EMBL/GenBank/DDBJ whole genome shotgun (WGS) entry which is preliminary data.</text>
</comment>
<dbReference type="Proteomes" id="UP000051547">
    <property type="component" value="Unassembled WGS sequence"/>
</dbReference>
<accession>A0A0R2SVT9</accession>